<evidence type="ECO:0000259" key="4">
    <source>
        <dbReference type="Pfam" id="PF13947"/>
    </source>
</evidence>
<protein>
    <submittedName>
        <fullName evidence="6">Wall-associated receptor kinase-like 20</fullName>
    </submittedName>
</protein>
<evidence type="ECO:0000256" key="1">
    <source>
        <dbReference type="ARBA" id="ARBA00004167"/>
    </source>
</evidence>
<keyword evidence="5" id="KW-1185">Reference proteome</keyword>
<feature type="domain" description="Wall-associated receptor kinase galacturonan-binding" evidence="4">
    <location>
        <begin position="23"/>
        <end position="79"/>
    </location>
</feature>
<evidence type="ECO:0000256" key="2">
    <source>
        <dbReference type="ARBA" id="ARBA00022729"/>
    </source>
</evidence>
<reference evidence="5" key="1">
    <citation type="journal article" date="2025" name="Foods">
        <title>Unveiling the Microbial Signatures of Arabica Coffee Cherries: Insights into Ripeness Specific Diversity, Functional Traits, and Implications for Quality and Safety.</title>
        <authorList>
            <consortium name="RefSeq"/>
            <person name="Tenea G.N."/>
            <person name="Cifuentes V."/>
            <person name="Reyes P."/>
            <person name="Cevallos-Vallejos M."/>
        </authorList>
    </citation>
    <scope>NUCLEOTIDE SEQUENCE [LARGE SCALE GENOMIC DNA]</scope>
</reference>
<proteinExistence type="predicted"/>
<feature type="signal peptide" evidence="3">
    <location>
        <begin position="1"/>
        <end position="16"/>
    </location>
</feature>
<dbReference type="Pfam" id="PF13947">
    <property type="entry name" value="GUB_WAK_bind"/>
    <property type="match status" value="1"/>
</dbReference>
<feature type="chain" id="PRO_5028139239" evidence="3">
    <location>
        <begin position="17"/>
        <end position="213"/>
    </location>
</feature>
<organism evidence="5 6">
    <name type="scientific">Coffea arabica</name>
    <name type="common">Arabian coffee</name>
    <dbReference type="NCBI Taxonomy" id="13443"/>
    <lineage>
        <taxon>Eukaryota</taxon>
        <taxon>Viridiplantae</taxon>
        <taxon>Streptophyta</taxon>
        <taxon>Embryophyta</taxon>
        <taxon>Tracheophyta</taxon>
        <taxon>Spermatophyta</taxon>
        <taxon>Magnoliopsida</taxon>
        <taxon>eudicotyledons</taxon>
        <taxon>Gunneridae</taxon>
        <taxon>Pentapetalae</taxon>
        <taxon>asterids</taxon>
        <taxon>lamiids</taxon>
        <taxon>Gentianales</taxon>
        <taxon>Rubiaceae</taxon>
        <taxon>Ixoroideae</taxon>
        <taxon>Gardenieae complex</taxon>
        <taxon>Bertiereae - Coffeeae clade</taxon>
        <taxon>Coffeeae</taxon>
        <taxon>Coffea</taxon>
    </lineage>
</organism>
<reference evidence="6" key="2">
    <citation type="submission" date="2025-08" db="UniProtKB">
        <authorList>
            <consortium name="RefSeq"/>
        </authorList>
    </citation>
    <scope>IDENTIFICATION</scope>
    <source>
        <tissue evidence="6">Leaves</tissue>
    </source>
</reference>
<accession>A0A6P6VJQ9</accession>
<dbReference type="InterPro" id="IPR025287">
    <property type="entry name" value="WAK_GUB"/>
</dbReference>
<dbReference type="PANTHER" id="PTHR33355:SF14">
    <property type="entry name" value="WALL-ASSOCIATED RECEPTOR KINASE GALACTURONAN-BINDING DOMAIN-CONTAINING PROTEIN"/>
    <property type="match status" value="1"/>
</dbReference>
<dbReference type="OrthoDB" id="1466077at2759"/>
<dbReference type="GO" id="GO:0016020">
    <property type="term" value="C:membrane"/>
    <property type="evidence" value="ECO:0007669"/>
    <property type="project" value="UniProtKB-SubCell"/>
</dbReference>
<dbReference type="GO" id="GO:0030247">
    <property type="term" value="F:polysaccharide binding"/>
    <property type="evidence" value="ECO:0007669"/>
    <property type="project" value="InterPro"/>
</dbReference>
<dbReference type="RefSeq" id="XP_027103319.1">
    <property type="nucleotide sequence ID" value="XM_027247518.2"/>
</dbReference>
<comment type="subcellular location">
    <subcellularLocation>
        <location evidence="1">Membrane</location>
        <topology evidence="1">Single-pass membrane protein</topology>
    </subcellularLocation>
</comment>
<dbReference type="PANTHER" id="PTHR33355">
    <property type="entry name" value="WALL-ASSOCIATED RECEPTOR KINASE CARBOXY-TERMINAL PROTEIN-RELATED"/>
    <property type="match status" value="1"/>
</dbReference>
<evidence type="ECO:0000256" key="3">
    <source>
        <dbReference type="SAM" id="SignalP"/>
    </source>
</evidence>
<dbReference type="AlphaFoldDB" id="A0A6P6VJQ9"/>
<dbReference type="Proteomes" id="UP001652660">
    <property type="component" value="Chromosome 2c"/>
</dbReference>
<evidence type="ECO:0000313" key="6">
    <source>
        <dbReference type="RefSeq" id="XP_027103319.1"/>
    </source>
</evidence>
<keyword evidence="2 3" id="KW-0732">Signal</keyword>
<evidence type="ECO:0000313" key="5">
    <source>
        <dbReference type="Proteomes" id="UP001652660"/>
    </source>
</evidence>
<name>A0A6P6VJQ9_COFAR</name>
<sequence length="213" mass="23533">MLVLILFSLVSSTSHASLLSNACPKCGNLDVPYPLSTRETCGLSNYKVYCKNGSLEFLSAEGLYYQILSINQLENRLIISPPLIQKRTCRSSDLSLGGLRIDDNSPFNISSRNTVMLFNCSDDILLSPLNCSVTSPCRLFEGKVEEGKGCRNTLCCSYLKDSSMNSHRIRIRVGGCSAYTSVVDLKSSTVDDWLFGIELQWLPPTETLLRLGV</sequence>
<gene>
    <name evidence="6" type="primary">LOC113724635</name>
</gene>
<dbReference type="GeneID" id="113724635"/>